<keyword evidence="1" id="KW-0175">Coiled coil</keyword>
<dbReference type="Proteomes" id="UP000054886">
    <property type="component" value="Unassembled WGS sequence"/>
</dbReference>
<dbReference type="CDD" id="cd00052">
    <property type="entry name" value="EH"/>
    <property type="match status" value="1"/>
</dbReference>
<dbReference type="VEuPathDB" id="FungiDB:CAGL0M03157g"/>
<feature type="compositionally biased region" description="Basic and acidic residues" evidence="2">
    <location>
        <begin position="209"/>
        <end position="227"/>
    </location>
</feature>
<proteinExistence type="predicted"/>
<dbReference type="PROSITE" id="PS50031">
    <property type="entry name" value="EH"/>
    <property type="match status" value="1"/>
</dbReference>
<protein>
    <submittedName>
        <fullName evidence="4">Increased rDNA silencing protein 4</fullName>
    </submittedName>
</protein>
<dbReference type="VEuPathDB" id="FungiDB:B1J91_M03157g"/>
<feature type="region of interest" description="Disordered" evidence="2">
    <location>
        <begin position="1"/>
        <end position="25"/>
    </location>
</feature>
<evidence type="ECO:0000256" key="1">
    <source>
        <dbReference type="SAM" id="Coils"/>
    </source>
</evidence>
<dbReference type="Pfam" id="PF12763">
    <property type="entry name" value="EH"/>
    <property type="match status" value="1"/>
</dbReference>
<dbReference type="PANTHER" id="PTHR11216:SF174">
    <property type="entry name" value="GH06923P"/>
    <property type="match status" value="1"/>
</dbReference>
<accession>A0A0W0D8J9</accession>
<feature type="compositionally biased region" description="Low complexity" evidence="2">
    <location>
        <begin position="720"/>
        <end position="730"/>
    </location>
</feature>
<evidence type="ECO:0000256" key="2">
    <source>
        <dbReference type="SAM" id="MobiDB-lite"/>
    </source>
</evidence>
<dbReference type="Gene3D" id="1.10.238.10">
    <property type="entry name" value="EF-hand"/>
    <property type="match status" value="1"/>
</dbReference>
<dbReference type="InterPro" id="IPR000261">
    <property type="entry name" value="EH_dom"/>
</dbReference>
<reference evidence="4 5" key="1">
    <citation type="submission" date="2015-10" db="EMBL/GenBank/DDBJ databases">
        <title>Draft genomes sequences of Candida glabrata isolates 1A, 1B, 2A, 2B, 3A and 3B.</title>
        <authorList>
            <person name="Haavelsrud O.E."/>
            <person name="Gaustad P."/>
        </authorList>
    </citation>
    <scope>NUCLEOTIDE SEQUENCE [LARGE SCALE GENOMIC DNA]</scope>
    <source>
        <strain evidence="4">910700640</strain>
    </source>
</reference>
<dbReference type="EMBL" id="LLZZ01000106">
    <property type="protein sequence ID" value="KTB08136.1"/>
    <property type="molecule type" value="Genomic_DNA"/>
</dbReference>
<name>A0A0W0D8J9_CANGB</name>
<feature type="compositionally biased region" description="Polar residues" evidence="2">
    <location>
        <begin position="238"/>
        <end position="259"/>
    </location>
</feature>
<feature type="compositionally biased region" description="Low complexity" evidence="2">
    <location>
        <begin position="167"/>
        <end position="181"/>
    </location>
</feature>
<dbReference type="GO" id="GO:0005737">
    <property type="term" value="C:cytoplasm"/>
    <property type="evidence" value="ECO:0007669"/>
    <property type="project" value="TreeGrafter"/>
</dbReference>
<gene>
    <name evidence="4" type="ORF">AO440_003992</name>
</gene>
<feature type="region of interest" description="Disordered" evidence="2">
    <location>
        <begin position="517"/>
        <end position="546"/>
    </location>
</feature>
<feature type="region of interest" description="Disordered" evidence="2">
    <location>
        <begin position="717"/>
        <end position="738"/>
    </location>
</feature>
<feature type="coiled-coil region" evidence="1">
    <location>
        <begin position="840"/>
        <end position="867"/>
    </location>
</feature>
<feature type="compositionally biased region" description="Basic residues" evidence="2">
    <location>
        <begin position="299"/>
        <end position="310"/>
    </location>
</feature>
<comment type="caution">
    <text evidence="4">The sequence shown here is derived from an EMBL/GenBank/DDBJ whole genome shotgun (WGS) entry which is preliminary data.</text>
</comment>
<feature type="compositionally biased region" description="Polar residues" evidence="2">
    <location>
        <begin position="75"/>
        <end position="86"/>
    </location>
</feature>
<dbReference type="VEuPathDB" id="FungiDB:GWK60_M03025"/>
<evidence type="ECO:0000313" key="4">
    <source>
        <dbReference type="EMBL" id="KTB08136.1"/>
    </source>
</evidence>
<evidence type="ECO:0000259" key="3">
    <source>
        <dbReference type="PROSITE" id="PS50031"/>
    </source>
</evidence>
<dbReference type="GO" id="GO:0006897">
    <property type="term" value="P:endocytosis"/>
    <property type="evidence" value="ECO:0007669"/>
    <property type="project" value="UniProtKB-ARBA"/>
</dbReference>
<feature type="compositionally biased region" description="Polar residues" evidence="2">
    <location>
        <begin position="184"/>
        <end position="208"/>
    </location>
</feature>
<evidence type="ECO:0000313" key="5">
    <source>
        <dbReference type="Proteomes" id="UP000054886"/>
    </source>
</evidence>
<feature type="compositionally biased region" description="Basic residues" evidence="2">
    <location>
        <begin position="1"/>
        <end position="11"/>
    </location>
</feature>
<sequence length="870" mass="96338">MHMRLNKRRRNHVQEQMSELPQDAKNDSLAAAQVIFKRHADNANSTPPSPIGLDSAGHLDKQADTAQRVHKVGTPSGTSTSHNSGNEGMHKVTKPLGENTATTAPIAIKQPVRVVRASPTAIVSPTSHTPLDAATAAANVVAEKSKIRTTQQQLQDKKRRDIENAHHAASAAAVTSSNLAVGSPPSQYIPSVPTLNVTSPQMRNSSQNIDRRSKSNEEAHNGHEKMMNSRSNSINSSTIKGSVSEPNTVTPLRQNSPSNMDDIIQKMEAVDIDEGRKNSFVMNGSGDSVDSLKPNVVRRPMRTPSGRRVRPPSPIDKIGGIQEPHLESTGFNDQNDFSEMSSLIDGSSSEDITKIRGNGIRERSPVDGAEHGGISVNIPMQRSLSSDVLSPSQQAAMVAATKLSPSTQTLPVEELEYLASTGDVSAYKALNKINGTNMAYKGTIPDLIPSRARAQKTSKLKFKIFGGGKNSDRRNNATPIGYDPVMNISTDFGGKKVVESNQNNVKFKTTMRSQKYLGNDNLDDNDLRTQYIDDDDDDDDYDSAYEDLDYSRDDSEAMYKVDRESSNPRSNSLLQSSSYSGKVGFNSNANSGTSINNSGNVSNLDYSLRDGVAEKKKSRRDKIKKKLKSTASVVPYYPHYALTHLASGVSTVNSNLNNSNKNSKWFNEDKPWKSHKDVGFVTSQERKRYEAMWVTNRYLYLNLLPWWPKEEVEKDEDDSASNLNSNASTNVGGVLSDGDNEEDDVTRFLLSLPADGLMLNLVAKDIWERSNLPNDLLKQIYDLVDTRKDGTLNRESFLVGMWLVDQCLYGRKLPQELDPKIWDSVDRWVLNVVNSTMMTALERKQKKKMMKKELKNIKREQKQAIAEQHN</sequence>
<dbReference type="GO" id="GO:0005886">
    <property type="term" value="C:plasma membrane"/>
    <property type="evidence" value="ECO:0007669"/>
    <property type="project" value="TreeGrafter"/>
</dbReference>
<feature type="region of interest" description="Disordered" evidence="2">
    <location>
        <begin position="147"/>
        <end position="260"/>
    </location>
</feature>
<feature type="region of interest" description="Disordered" evidence="2">
    <location>
        <begin position="275"/>
        <end position="332"/>
    </location>
</feature>
<dbReference type="PANTHER" id="PTHR11216">
    <property type="entry name" value="EH DOMAIN"/>
    <property type="match status" value="1"/>
</dbReference>
<feature type="compositionally biased region" description="Low complexity" evidence="2">
    <location>
        <begin position="228"/>
        <end position="237"/>
    </location>
</feature>
<dbReference type="VEuPathDB" id="FungiDB:GVI51_M03025"/>
<feature type="compositionally biased region" description="Low complexity" evidence="2">
    <location>
        <begin position="567"/>
        <end position="580"/>
    </location>
</feature>
<feature type="region of interest" description="Disordered" evidence="2">
    <location>
        <begin position="562"/>
        <end position="581"/>
    </location>
</feature>
<feature type="compositionally biased region" description="Acidic residues" evidence="2">
    <location>
        <begin position="532"/>
        <end position="546"/>
    </location>
</feature>
<dbReference type="AlphaFoldDB" id="A0A0W0D8J9"/>
<feature type="domain" description="EH" evidence="3">
    <location>
        <begin position="750"/>
        <end position="828"/>
    </location>
</feature>
<dbReference type="SMART" id="SM00027">
    <property type="entry name" value="EH"/>
    <property type="match status" value="1"/>
</dbReference>
<dbReference type="InterPro" id="IPR011992">
    <property type="entry name" value="EF-hand-dom_pair"/>
</dbReference>
<organism evidence="4 5">
    <name type="scientific">Candida glabrata</name>
    <name type="common">Yeast</name>
    <name type="synonym">Torulopsis glabrata</name>
    <dbReference type="NCBI Taxonomy" id="5478"/>
    <lineage>
        <taxon>Eukaryota</taxon>
        <taxon>Fungi</taxon>
        <taxon>Dikarya</taxon>
        <taxon>Ascomycota</taxon>
        <taxon>Saccharomycotina</taxon>
        <taxon>Saccharomycetes</taxon>
        <taxon>Saccharomycetales</taxon>
        <taxon>Saccharomycetaceae</taxon>
        <taxon>Nakaseomyces</taxon>
    </lineage>
</organism>
<dbReference type="SUPFAM" id="SSF47473">
    <property type="entry name" value="EF-hand"/>
    <property type="match status" value="1"/>
</dbReference>
<feature type="region of interest" description="Disordered" evidence="2">
    <location>
        <begin position="63"/>
        <end position="89"/>
    </location>
</feature>
<feature type="compositionally biased region" description="Basic and acidic residues" evidence="2">
    <location>
        <begin position="155"/>
        <end position="166"/>
    </location>
</feature>